<dbReference type="GO" id="GO:0071277">
    <property type="term" value="P:cellular response to calcium ion"/>
    <property type="evidence" value="ECO:0007669"/>
    <property type="project" value="TreeGrafter"/>
</dbReference>
<dbReference type="InterPro" id="IPR012334">
    <property type="entry name" value="Pectin_lyas_fold"/>
</dbReference>
<reference evidence="6 7" key="2">
    <citation type="journal article" date="2012" name="BMC Genomics">
        <title>The genome of Pelobacter carbinolicus reveals surprising metabolic capabilities and physiological features.</title>
        <authorList>
            <person name="Aklujkar M."/>
            <person name="Haveman S.A."/>
            <person name="Didonato R.Jr."/>
            <person name="Chertkov O."/>
            <person name="Han C.S."/>
            <person name="Land M.L."/>
            <person name="Brown P."/>
            <person name="Lovley D.R."/>
        </authorList>
    </citation>
    <scope>NUCLEOTIDE SEQUENCE [LARGE SCALE GENOMIC DNA]</scope>
    <source>
        <strain evidence="7">DSM 2380 / NBRC 103641 / GraBd1</strain>
    </source>
</reference>
<dbReference type="Gene3D" id="2.60.40.10">
    <property type="entry name" value="Immunoglobulins"/>
    <property type="match status" value="1"/>
</dbReference>
<dbReference type="GO" id="GO:0010855">
    <property type="term" value="F:adenylate cyclase inhibitor activity"/>
    <property type="evidence" value="ECO:0007669"/>
    <property type="project" value="TreeGrafter"/>
</dbReference>
<organism evidence="6 7">
    <name type="scientific">Syntrophotalea carbinolica (strain DSM 2380 / NBRC 103641 / GraBd1)</name>
    <name type="common">Pelobacter carbinolicus</name>
    <dbReference type="NCBI Taxonomy" id="338963"/>
    <lineage>
        <taxon>Bacteria</taxon>
        <taxon>Pseudomonadati</taxon>
        <taxon>Thermodesulfobacteriota</taxon>
        <taxon>Desulfuromonadia</taxon>
        <taxon>Desulfuromonadales</taxon>
        <taxon>Syntrophotaleaceae</taxon>
        <taxon>Syntrophotalea</taxon>
    </lineage>
</organism>
<dbReference type="RefSeq" id="WP_011341245.1">
    <property type="nucleotide sequence ID" value="NC_007498.2"/>
</dbReference>
<dbReference type="SUPFAM" id="SSF51126">
    <property type="entry name" value="Pectin lyase-like"/>
    <property type="match status" value="1"/>
</dbReference>
<dbReference type="InterPro" id="IPR011050">
    <property type="entry name" value="Pectin_lyase_fold/virulence"/>
</dbReference>
<dbReference type="SMART" id="SM00237">
    <property type="entry name" value="Calx_beta"/>
    <property type="match status" value="4"/>
</dbReference>
<feature type="signal peptide" evidence="4">
    <location>
        <begin position="1"/>
        <end position="32"/>
    </location>
</feature>
<dbReference type="GO" id="GO:0004930">
    <property type="term" value="F:G protein-coupled receptor activity"/>
    <property type="evidence" value="ECO:0007669"/>
    <property type="project" value="InterPro"/>
</dbReference>
<dbReference type="GO" id="GO:0005737">
    <property type="term" value="C:cytoplasm"/>
    <property type="evidence" value="ECO:0007669"/>
    <property type="project" value="TreeGrafter"/>
</dbReference>
<dbReference type="Gene3D" id="2.160.20.10">
    <property type="entry name" value="Single-stranded right-handed beta-helix, Pectin lyase-like"/>
    <property type="match status" value="1"/>
</dbReference>
<evidence type="ECO:0000256" key="3">
    <source>
        <dbReference type="ARBA" id="ARBA00022837"/>
    </source>
</evidence>
<dbReference type="EMBL" id="CP000142">
    <property type="protein sequence ID" value="ABA88762.1"/>
    <property type="molecule type" value="Genomic_DNA"/>
</dbReference>
<dbReference type="PANTHER" id="PTHR46682:SF1">
    <property type="entry name" value="ADHESION G-PROTEIN COUPLED RECEPTOR V1"/>
    <property type="match status" value="1"/>
</dbReference>
<evidence type="ECO:0000313" key="6">
    <source>
        <dbReference type="EMBL" id="ABA88762.1"/>
    </source>
</evidence>
<evidence type="ECO:0000256" key="2">
    <source>
        <dbReference type="ARBA" id="ARBA00022737"/>
    </source>
</evidence>
<dbReference type="KEGG" id="pca:Pcar_1516"/>
<feature type="domain" description="Calx-beta" evidence="5">
    <location>
        <begin position="21"/>
        <end position="126"/>
    </location>
</feature>
<dbReference type="Proteomes" id="UP000002534">
    <property type="component" value="Chromosome"/>
</dbReference>
<dbReference type="HOGENOM" id="CLU_294209_0_0_7"/>
<gene>
    <name evidence="6" type="ordered locus">Pcar_1516</name>
</gene>
<evidence type="ECO:0000259" key="5">
    <source>
        <dbReference type="SMART" id="SM00237"/>
    </source>
</evidence>
<accession>Q3A4E5</accession>
<name>Q3A4E5_SYNC1</name>
<dbReference type="InterPro" id="IPR003644">
    <property type="entry name" value="Calx_beta"/>
</dbReference>
<proteinExistence type="predicted"/>
<dbReference type="CAZy" id="PL1">
    <property type="family name" value="Polysaccharide Lyase Family 1"/>
</dbReference>
<dbReference type="OrthoDB" id="8737820at2"/>
<dbReference type="GO" id="GO:0016020">
    <property type="term" value="C:membrane"/>
    <property type="evidence" value="ECO:0007669"/>
    <property type="project" value="InterPro"/>
</dbReference>
<dbReference type="InterPro" id="IPR026919">
    <property type="entry name" value="ADGRV1"/>
</dbReference>
<keyword evidence="2" id="KW-0677">Repeat</keyword>
<dbReference type="eggNOG" id="COG2373">
    <property type="taxonomic scope" value="Bacteria"/>
</dbReference>
<keyword evidence="1 4" id="KW-0732">Signal</keyword>
<keyword evidence="7" id="KW-1185">Reference proteome</keyword>
<feature type="domain" description="Calx-beta" evidence="5">
    <location>
        <begin position="255"/>
        <end position="363"/>
    </location>
</feature>
<dbReference type="Pfam" id="PF03160">
    <property type="entry name" value="Calx-beta"/>
    <property type="match status" value="4"/>
</dbReference>
<dbReference type="InterPro" id="IPR013783">
    <property type="entry name" value="Ig-like_fold"/>
</dbReference>
<keyword evidence="3" id="KW-0106">Calcium</keyword>
<dbReference type="Pfam" id="PF17957">
    <property type="entry name" value="Big_7"/>
    <property type="match status" value="1"/>
</dbReference>
<reference evidence="7" key="1">
    <citation type="submission" date="2005-10" db="EMBL/GenBank/DDBJ databases">
        <title>Complete sequence of Pelobacter carbinolicus DSM 2380.</title>
        <authorList>
            <person name="Copeland A."/>
            <person name="Lucas S."/>
            <person name="Lapidus A."/>
            <person name="Barry K."/>
            <person name="Detter J.C."/>
            <person name="Glavina T."/>
            <person name="Hammon N."/>
            <person name="Israni S."/>
            <person name="Pitluck S."/>
            <person name="Chertkov O."/>
            <person name="Schmutz J."/>
            <person name="Larimer F."/>
            <person name="Land M."/>
            <person name="Kyrpides N."/>
            <person name="Ivanova N."/>
            <person name="Richardson P."/>
        </authorList>
    </citation>
    <scope>NUCLEOTIDE SEQUENCE [LARGE SCALE GENOMIC DNA]</scope>
    <source>
        <strain evidence="7">DSM 2380 / NBRC 103641 / GraBd1</strain>
    </source>
</reference>
<dbReference type="eggNOG" id="COG3866">
    <property type="taxonomic scope" value="Bacteria"/>
</dbReference>
<feature type="domain" description="Calx-beta" evidence="5">
    <location>
        <begin position="481"/>
        <end position="582"/>
    </location>
</feature>
<dbReference type="AlphaFoldDB" id="Q3A4E5"/>
<evidence type="ECO:0000256" key="1">
    <source>
        <dbReference type="ARBA" id="ARBA00022729"/>
    </source>
</evidence>
<protein>
    <submittedName>
        <fullName evidence="6">Calx-beta domain repeat and Amb_all domain protein</fullName>
    </submittedName>
</protein>
<dbReference type="Gene3D" id="2.60.40.2030">
    <property type="match status" value="4"/>
</dbReference>
<dbReference type="SUPFAM" id="SSF141072">
    <property type="entry name" value="CalX-like"/>
    <property type="match status" value="4"/>
</dbReference>
<evidence type="ECO:0000256" key="4">
    <source>
        <dbReference type="SAM" id="SignalP"/>
    </source>
</evidence>
<feature type="chain" id="PRO_5004223565" evidence="4">
    <location>
        <begin position="33"/>
        <end position="1031"/>
    </location>
</feature>
<feature type="domain" description="Calx-beta" evidence="5">
    <location>
        <begin position="140"/>
        <end position="241"/>
    </location>
</feature>
<dbReference type="InterPro" id="IPR038081">
    <property type="entry name" value="CalX-like_sf"/>
</dbReference>
<dbReference type="GO" id="GO:0001965">
    <property type="term" value="F:G-protein alpha-subunit binding"/>
    <property type="evidence" value="ECO:0007669"/>
    <property type="project" value="TreeGrafter"/>
</dbReference>
<sequence>MRRKSLLKNLSTMGGLICVLLLVMQMAIPARAAAATGSFEFDASSYSVDEGAGQANVLLKRVGGASGSATVQVRTLSDTTDWKTDYESFSWTTVSFADGQTQKTVSVVINDDAEQESSETLNVLLRKPSDGTTLGTVTSTAVTIVDNDSLPGSFEFAQAGYSVAEDGGTVDVLLKRVGGTSGAATVGVRTMGVTADYATDYSSFSWTTVNFADGETQKPISIAVTDDAAVEDNETFTVLLQNPTGGTSLGSVTEATVTIVDNDEAEAPVSTEPGSFEFAAAGYSVAEDGGTVDVLLKRVGGTSGAATVEVRTLGVTADYATDYSSFSWTTVNFADGETQKPISIAVTDDAAVEDNETFTVLLQNPTGGTSLGSVTESTVTIVDNDEAAVGDTTAPVAAITTPLSGLEVTSAQTLTIVAEASDNVAVSKVEFYDGSNLIGTDTTNTYSASLDVSETDNGTHNLTVVAYDEAGNQTTSSPVTVTVNIASASTEPGSFEFSAAAYSVDEDGGTVDVLLKRVGGTSGAAAVEVRTLGVTADYATDYSSFSWTVVNFADGESQKTISIGITDDALAENDETFTVLMQNPTGGTTLGAVTESTVTIVDNDIDSGTTVNPDLGYLPTFPGAEGYGTETGGGRGGQIIKVTNLNDSGTGSLRAAIQASGARIVVFEVSGIIELQSELIITNPYITIAGQTAPAPGIMLKNRRLKVSAHDVVIQHIRVRPGDERSYNTSEEGERDCLGIVGHSDIYNVVVDHCSFQWAVDEVIGLWGYSNSRLDNITISNCIVSEGLDNSIHPEGAHSKGFLIGDYAKKVTVLRNLISSSDDRNGPNAKGGTTSVVINNYVYNAGRSGRMHYSDSYNAGTLFQSTVGNVFRDGPEYATQAPLWWADNTKSGSQVYASDNLIQRLDESVASVPLMDPPSWGNPQVSTPPVPYDNVTILPTSSVKSYVLQNCGARPAERGTSAGDSLDERVINDVWNGSGAMIDTPAQGGGWPTYAKNTRQFVAPANPNGDDDGDGYTNIEEVLHQMAAAVE</sequence>
<dbReference type="PANTHER" id="PTHR46682">
    <property type="entry name" value="ADHESION G-PROTEIN COUPLED RECEPTOR V1"/>
    <property type="match status" value="1"/>
</dbReference>
<evidence type="ECO:0000313" key="7">
    <source>
        <dbReference type="Proteomes" id="UP000002534"/>
    </source>
</evidence>